<evidence type="ECO:0000313" key="10">
    <source>
        <dbReference type="EMBL" id="KIM74816.1"/>
    </source>
</evidence>
<dbReference type="SUPFAM" id="SSF54001">
    <property type="entry name" value="Cysteine proteinases"/>
    <property type="match status" value="1"/>
</dbReference>
<evidence type="ECO:0000313" key="11">
    <source>
        <dbReference type="Proteomes" id="UP000054166"/>
    </source>
</evidence>
<comment type="similarity">
    <text evidence="2 7 8">Belongs to the peptidase C12 family.</text>
</comment>
<gene>
    <name evidence="10" type="ORF">PILCRDRAFT_827874</name>
</gene>
<dbReference type="Gene3D" id="3.40.532.10">
    <property type="entry name" value="Peptidase C12, ubiquitin carboxyl-terminal hydrolase"/>
    <property type="match status" value="1"/>
</dbReference>
<dbReference type="GO" id="GO:0006511">
    <property type="term" value="P:ubiquitin-dependent protein catabolic process"/>
    <property type="evidence" value="ECO:0007669"/>
    <property type="project" value="UniProtKB-UniRule"/>
</dbReference>
<dbReference type="InParanoid" id="A0A0C3F4J2"/>
<dbReference type="InterPro" id="IPR038765">
    <property type="entry name" value="Papain-like_cys_pep_sf"/>
</dbReference>
<comment type="catalytic activity">
    <reaction evidence="1 8">
        <text>Thiol-dependent hydrolysis of ester, thioester, amide, peptide and isopeptide bonds formed by the C-terminal Gly of ubiquitin (a 76-residue protein attached to proteins as an intracellular targeting signal).</text>
        <dbReference type="EC" id="3.4.19.12"/>
    </reaction>
</comment>
<organism evidence="10 11">
    <name type="scientific">Piloderma croceum (strain F 1598)</name>
    <dbReference type="NCBI Taxonomy" id="765440"/>
    <lineage>
        <taxon>Eukaryota</taxon>
        <taxon>Fungi</taxon>
        <taxon>Dikarya</taxon>
        <taxon>Basidiomycota</taxon>
        <taxon>Agaricomycotina</taxon>
        <taxon>Agaricomycetes</taxon>
        <taxon>Agaricomycetidae</taxon>
        <taxon>Atheliales</taxon>
        <taxon>Atheliaceae</taxon>
        <taxon>Piloderma</taxon>
    </lineage>
</organism>
<dbReference type="PANTHER" id="PTHR10589">
    <property type="entry name" value="UBIQUITIN CARBOXYL-TERMINAL HYDROLASE"/>
    <property type="match status" value="1"/>
</dbReference>
<protein>
    <recommendedName>
        <fullName evidence="8">Ubiquitin carboxyl-terminal hydrolase</fullName>
        <ecNumber evidence="8">3.4.19.12</ecNumber>
    </recommendedName>
</protein>
<keyword evidence="3 8" id="KW-0645">Protease</keyword>
<proteinExistence type="inferred from homology"/>
<keyword evidence="5 8" id="KW-0378">Hydrolase</keyword>
<reference evidence="11" key="2">
    <citation type="submission" date="2015-01" db="EMBL/GenBank/DDBJ databases">
        <title>Evolutionary Origins and Diversification of the Mycorrhizal Mutualists.</title>
        <authorList>
            <consortium name="DOE Joint Genome Institute"/>
            <consortium name="Mycorrhizal Genomics Consortium"/>
            <person name="Kohler A."/>
            <person name="Kuo A."/>
            <person name="Nagy L.G."/>
            <person name="Floudas D."/>
            <person name="Copeland A."/>
            <person name="Barry K.W."/>
            <person name="Cichocki N."/>
            <person name="Veneault-Fourrey C."/>
            <person name="LaButti K."/>
            <person name="Lindquist E.A."/>
            <person name="Lipzen A."/>
            <person name="Lundell T."/>
            <person name="Morin E."/>
            <person name="Murat C."/>
            <person name="Riley R."/>
            <person name="Ohm R."/>
            <person name="Sun H."/>
            <person name="Tunlid A."/>
            <person name="Henrissat B."/>
            <person name="Grigoriev I.V."/>
            <person name="Hibbett D.S."/>
            <person name="Martin F."/>
        </authorList>
    </citation>
    <scope>NUCLEOTIDE SEQUENCE [LARGE SCALE GENOMIC DNA]</scope>
    <source>
        <strain evidence="11">F 1598</strain>
    </source>
</reference>
<accession>A0A0C3F4J2</accession>
<evidence type="ECO:0000256" key="3">
    <source>
        <dbReference type="ARBA" id="ARBA00022670"/>
    </source>
</evidence>
<evidence type="ECO:0000259" key="9">
    <source>
        <dbReference type="PROSITE" id="PS52048"/>
    </source>
</evidence>
<dbReference type="FunFam" id="3.40.532.10:FF:000006">
    <property type="entry name" value="Ubiquitin carboxyl-terminal hydrolase"/>
    <property type="match status" value="1"/>
</dbReference>
<dbReference type="AlphaFoldDB" id="A0A0C3F4J2"/>
<dbReference type="HOGENOM" id="CLU_054406_0_2_1"/>
<evidence type="ECO:0000256" key="6">
    <source>
        <dbReference type="ARBA" id="ARBA00022807"/>
    </source>
</evidence>
<dbReference type="GO" id="GO:0005737">
    <property type="term" value="C:cytoplasm"/>
    <property type="evidence" value="ECO:0007669"/>
    <property type="project" value="TreeGrafter"/>
</dbReference>
<dbReference type="STRING" id="765440.A0A0C3F4J2"/>
<keyword evidence="6 8" id="KW-0788">Thiol protease</keyword>
<evidence type="ECO:0000256" key="7">
    <source>
        <dbReference type="PROSITE-ProRule" id="PRU01393"/>
    </source>
</evidence>
<feature type="domain" description="UCH catalytic" evidence="9">
    <location>
        <begin position="3"/>
        <end position="245"/>
    </location>
</feature>
<dbReference type="PANTHER" id="PTHR10589:SF17">
    <property type="entry name" value="UBIQUITIN CARBOXYL-TERMINAL HYDROLASE"/>
    <property type="match status" value="1"/>
</dbReference>
<keyword evidence="4 8" id="KW-0833">Ubl conjugation pathway</keyword>
<comment type="caution">
    <text evidence="7">Lacks conserved residue(s) required for the propagation of feature annotation.</text>
</comment>
<dbReference type="OrthoDB" id="427186at2759"/>
<dbReference type="EC" id="3.4.19.12" evidence="8"/>
<evidence type="ECO:0000256" key="8">
    <source>
        <dbReference type="RuleBase" id="RU361215"/>
    </source>
</evidence>
<evidence type="ECO:0000256" key="5">
    <source>
        <dbReference type="ARBA" id="ARBA00022801"/>
    </source>
</evidence>
<dbReference type="Pfam" id="PF01088">
    <property type="entry name" value="Peptidase_C12"/>
    <property type="match status" value="1"/>
</dbReference>
<keyword evidence="11" id="KW-1185">Reference proteome</keyword>
<dbReference type="EMBL" id="KN833055">
    <property type="protein sequence ID" value="KIM74816.1"/>
    <property type="molecule type" value="Genomic_DNA"/>
</dbReference>
<dbReference type="GO" id="GO:0016579">
    <property type="term" value="P:protein deubiquitination"/>
    <property type="evidence" value="ECO:0007669"/>
    <property type="project" value="TreeGrafter"/>
</dbReference>
<dbReference type="InterPro" id="IPR001578">
    <property type="entry name" value="Peptidase_C12_UCH"/>
</dbReference>
<name>A0A0C3F4J2_PILCF</name>
<dbReference type="Proteomes" id="UP000054166">
    <property type="component" value="Unassembled WGS sequence"/>
</dbReference>
<sequence>MSDWIPLECNPEVFNKWANKAGLVSSSAQFYDIYGLDPELLSMVPRPVKAVVLVFPYGEARDRRRAEDERIAKEGGPNVDETVFWAKQTVPGACGTMALIHGLANSDVTLAPESPLRKFIDECKDKSSFDRGKHLGNSPLLRDIHASLAREGQSAPPLRDNVDQAYTCFVVAPSPPGAVSEAASNSDADATNSTPQRIVELDGTRAGPVDRGVCTDLVDDVARIVKEDFIKNSNSVKFSLMYLGQPM</sequence>
<dbReference type="InterPro" id="IPR036959">
    <property type="entry name" value="Peptidase_C12_UCH_sf"/>
</dbReference>
<evidence type="ECO:0000256" key="4">
    <source>
        <dbReference type="ARBA" id="ARBA00022786"/>
    </source>
</evidence>
<dbReference type="PROSITE" id="PS52048">
    <property type="entry name" value="UCH_DOMAIN"/>
    <property type="match status" value="1"/>
</dbReference>
<evidence type="ECO:0000256" key="2">
    <source>
        <dbReference type="ARBA" id="ARBA00009326"/>
    </source>
</evidence>
<dbReference type="GO" id="GO:0004843">
    <property type="term" value="F:cysteine-type deubiquitinase activity"/>
    <property type="evidence" value="ECO:0007669"/>
    <property type="project" value="UniProtKB-EC"/>
</dbReference>
<dbReference type="PRINTS" id="PR00707">
    <property type="entry name" value="UBCTHYDRLASE"/>
</dbReference>
<evidence type="ECO:0000256" key="1">
    <source>
        <dbReference type="ARBA" id="ARBA00000707"/>
    </source>
</evidence>
<reference evidence="10 11" key="1">
    <citation type="submission" date="2014-04" db="EMBL/GenBank/DDBJ databases">
        <authorList>
            <consortium name="DOE Joint Genome Institute"/>
            <person name="Kuo A."/>
            <person name="Tarkka M."/>
            <person name="Buscot F."/>
            <person name="Kohler A."/>
            <person name="Nagy L.G."/>
            <person name="Floudas D."/>
            <person name="Copeland A."/>
            <person name="Barry K.W."/>
            <person name="Cichocki N."/>
            <person name="Veneault-Fourrey C."/>
            <person name="LaButti K."/>
            <person name="Lindquist E.A."/>
            <person name="Lipzen A."/>
            <person name="Lundell T."/>
            <person name="Morin E."/>
            <person name="Murat C."/>
            <person name="Sun H."/>
            <person name="Tunlid A."/>
            <person name="Henrissat B."/>
            <person name="Grigoriev I.V."/>
            <person name="Hibbett D.S."/>
            <person name="Martin F."/>
            <person name="Nordberg H.P."/>
            <person name="Cantor M.N."/>
            <person name="Hua S.X."/>
        </authorList>
    </citation>
    <scope>NUCLEOTIDE SEQUENCE [LARGE SCALE GENOMIC DNA]</scope>
    <source>
        <strain evidence="10 11">F 1598</strain>
    </source>
</reference>